<dbReference type="RefSeq" id="WP_272747843.1">
    <property type="nucleotide sequence ID" value="NZ_JAQQKX010000006.1"/>
</dbReference>
<reference evidence="1 2" key="1">
    <citation type="submission" date="2023-01" db="EMBL/GenBank/DDBJ databases">
        <title>Novel species of the genus Asticcacaulis isolated from rivers.</title>
        <authorList>
            <person name="Lu H."/>
        </authorList>
    </citation>
    <scope>NUCLEOTIDE SEQUENCE [LARGE SCALE GENOMIC DNA]</scope>
    <source>
        <strain evidence="1 2">BYS171W</strain>
    </source>
</reference>
<proteinExistence type="predicted"/>
<accession>A0ABT5HTI3</accession>
<organism evidence="1 2">
    <name type="scientific">Asticcacaulis aquaticus</name>
    <dbReference type="NCBI Taxonomy" id="2984212"/>
    <lineage>
        <taxon>Bacteria</taxon>
        <taxon>Pseudomonadati</taxon>
        <taxon>Pseudomonadota</taxon>
        <taxon>Alphaproteobacteria</taxon>
        <taxon>Caulobacterales</taxon>
        <taxon>Caulobacteraceae</taxon>
        <taxon>Asticcacaulis</taxon>
    </lineage>
</organism>
<protein>
    <recommendedName>
        <fullName evidence="3">Phasin family protein</fullName>
    </recommendedName>
</protein>
<name>A0ABT5HTI3_9CAUL</name>
<dbReference type="Proteomes" id="UP001214854">
    <property type="component" value="Unassembled WGS sequence"/>
</dbReference>
<dbReference type="EMBL" id="JAQQKX010000006">
    <property type="protein sequence ID" value="MDC7683367.1"/>
    <property type="molecule type" value="Genomic_DNA"/>
</dbReference>
<keyword evidence="2" id="KW-1185">Reference proteome</keyword>
<evidence type="ECO:0008006" key="3">
    <source>
        <dbReference type="Google" id="ProtNLM"/>
    </source>
</evidence>
<comment type="caution">
    <text evidence="1">The sequence shown here is derived from an EMBL/GenBank/DDBJ whole genome shotgun (WGS) entry which is preliminary data.</text>
</comment>
<sequence>MADTLTPTDVLSKTEDTMQTTADAAKSSAEKGMAYGRDAMNTVRENTERMSQRSKEIGERTMNAYAQAGKQTSDMLGEVNKAMTDAYGRSLANYEDLSKQAMSVRTLEDVLALQNAAVEKMQDNMAAMTGVYSLFVSRLTQVMQPVAKQAADETRTFAA</sequence>
<gene>
    <name evidence="1" type="ORF">PQU92_08780</name>
</gene>
<evidence type="ECO:0000313" key="2">
    <source>
        <dbReference type="Proteomes" id="UP001214854"/>
    </source>
</evidence>
<evidence type="ECO:0000313" key="1">
    <source>
        <dbReference type="EMBL" id="MDC7683367.1"/>
    </source>
</evidence>